<evidence type="ECO:0000313" key="1">
    <source>
        <dbReference type="EMBL" id="EFE64849.2"/>
    </source>
</evidence>
<proteinExistence type="predicted"/>
<evidence type="ECO:0000313" key="2">
    <source>
        <dbReference type="Proteomes" id="UP000003824"/>
    </source>
</evidence>
<organism evidence="1 2">
    <name type="scientific">Streptomyces viridosporus (strain ATCC 14672 / DSM 40746 / JCM 4963 / KCTC 9882 / NRRL B-12104 / FH 1290)</name>
    <name type="common">Streptomyces ghanaensis</name>
    <dbReference type="NCBI Taxonomy" id="566461"/>
    <lineage>
        <taxon>Bacteria</taxon>
        <taxon>Bacillati</taxon>
        <taxon>Actinomycetota</taxon>
        <taxon>Actinomycetes</taxon>
        <taxon>Kitasatosporales</taxon>
        <taxon>Streptomycetaceae</taxon>
        <taxon>Streptomyces</taxon>
    </lineage>
</organism>
<sequence length="51" mass="5357">MGPSRIRVSHSFGMTRCAGWRGTGFACMMAGLQEPLDAARSVCAVASAPAW</sequence>
<reference evidence="2" key="1">
    <citation type="submission" date="2008-12" db="EMBL/GenBank/DDBJ databases">
        <title>Annotation of Streptomyces ghanaensis ATCC 14672.</title>
        <authorList>
            <consortium name="The Broad Institute Genome Sequencing Platform"/>
            <consortium name="Broad Institute Microbial Sequencing Center"/>
            <person name="Fischbach M."/>
            <person name="Ward D."/>
            <person name="Young S."/>
            <person name="Kodira C.D."/>
            <person name="Zeng Q."/>
            <person name="Koehrsen M."/>
            <person name="Godfrey P."/>
            <person name="Alvarado L."/>
            <person name="Berlin A.M."/>
            <person name="Borenstein D."/>
            <person name="Chen Z."/>
            <person name="Engels R."/>
            <person name="Freedman E."/>
            <person name="Gellesch M."/>
            <person name="Goldberg J."/>
            <person name="Griggs A."/>
            <person name="Gujja S."/>
            <person name="Heiman D.I."/>
            <person name="Hepburn T.A."/>
            <person name="Howarth C."/>
            <person name="Jen D."/>
            <person name="Larson L."/>
            <person name="Lewis B."/>
            <person name="Mehta T."/>
            <person name="Park D."/>
            <person name="Pearson M."/>
            <person name="Roberts A."/>
            <person name="Saif S."/>
            <person name="Shea T.D."/>
            <person name="Shenoy N."/>
            <person name="Sisk P."/>
            <person name="Stolte C."/>
            <person name="Sykes S.N."/>
            <person name="Walk T."/>
            <person name="White J."/>
            <person name="Yandava C."/>
            <person name="Straight P."/>
            <person name="Clardy J."/>
            <person name="Hung D."/>
            <person name="Kolter R."/>
            <person name="Mekalanos J."/>
            <person name="Walker S."/>
            <person name="Walsh C.T."/>
            <person name="Wieland B.L.C."/>
            <person name="Ilzarbe M."/>
            <person name="Galagan J."/>
            <person name="Nusbaum C."/>
            <person name="Birren B."/>
        </authorList>
    </citation>
    <scope>NUCLEOTIDE SEQUENCE [LARGE SCALE GENOMIC DNA]</scope>
    <source>
        <strain evidence="2">ATCC 14672 / DSM 40746 / JCM 4963 / KCTC 9882 / NRRL B-12104 / FH 1290</strain>
    </source>
</reference>
<dbReference type="AlphaFoldDB" id="D5ZU15"/>
<dbReference type="Proteomes" id="UP000003824">
    <property type="component" value="Unassembled WGS sequence"/>
</dbReference>
<accession>D5ZU15</accession>
<gene>
    <name evidence="1" type="ORF">SSFG_00104</name>
</gene>
<name>D5ZU15_STRV1</name>
<dbReference type="EMBL" id="DS999641">
    <property type="protein sequence ID" value="EFE64849.2"/>
    <property type="molecule type" value="Genomic_DNA"/>
</dbReference>
<protein>
    <submittedName>
        <fullName evidence="1">Predicted protein</fullName>
    </submittedName>
</protein>